<accession>A4XWU9</accession>
<dbReference type="PATRIC" id="fig|399739.8.peg.3107"/>
<gene>
    <name evidence="3" type="ordered locus">Pmen_3061</name>
</gene>
<evidence type="ECO:0000313" key="3">
    <source>
        <dbReference type="EMBL" id="ABP85815.1"/>
    </source>
</evidence>
<dbReference type="eggNOG" id="COG2166">
    <property type="taxonomic scope" value="Bacteria"/>
</dbReference>
<dbReference type="HOGENOM" id="CLU_124502_1_0_6"/>
<dbReference type="EMBL" id="CP000680">
    <property type="protein sequence ID" value="ABP85815.1"/>
    <property type="molecule type" value="Genomic_DNA"/>
</dbReference>
<dbReference type="InterPro" id="IPR003808">
    <property type="entry name" value="Fe-S_metab-assoc_dom"/>
</dbReference>
<dbReference type="PANTHER" id="PTHR43597:SF5">
    <property type="entry name" value="SUFE-LIKE PROTEIN 2, CHLOROPLASTIC"/>
    <property type="match status" value="1"/>
</dbReference>
<dbReference type="KEGG" id="pmy:Pmen_3061"/>
<comment type="similarity">
    <text evidence="1">Belongs to the SufE family.</text>
</comment>
<dbReference type="Gene3D" id="3.90.1010.10">
    <property type="match status" value="1"/>
</dbReference>
<dbReference type="AlphaFoldDB" id="A4XWU9"/>
<dbReference type="SUPFAM" id="SSF82649">
    <property type="entry name" value="SufE/NifU"/>
    <property type="match status" value="1"/>
</dbReference>
<reference evidence="3" key="1">
    <citation type="submission" date="2007-04" db="EMBL/GenBank/DDBJ databases">
        <title>Complete sequence of Pseudomonas mendocina ymp.</title>
        <authorList>
            <consortium name="US DOE Joint Genome Institute"/>
            <person name="Copeland A."/>
            <person name="Lucas S."/>
            <person name="Lapidus A."/>
            <person name="Barry K."/>
            <person name="Glavina del Rio T."/>
            <person name="Dalin E."/>
            <person name="Tice H."/>
            <person name="Pitluck S."/>
            <person name="Kiss H."/>
            <person name="Brettin T."/>
            <person name="Detter J.C."/>
            <person name="Bruce D."/>
            <person name="Han C."/>
            <person name="Schmutz J."/>
            <person name="Larimer F."/>
            <person name="Land M."/>
            <person name="Hauser L."/>
            <person name="Kyrpides N."/>
            <person name="Mikhailova N."/>
            <person name="Hersman L."/>
            <person name="Dubois J."/>
            <person name="Maurice P."/>
            <person name="Richardson P."/>
        </authorList>
    </citation>
    <scope>NUCLEOTIDE SEQUENCE [LARGE SCALE GENOMIC DNA]</scope>
    <source>
        <strain evidence="3">Ymp</strain>
    </source>
</reference>
<organism evidence="3">
    <name type="scientific">Ectopseudomonas mendocina (strain ymp)</name>
    <name type="common">Pseudomonas mendocina</name>
    <dbReference type="NCBI Taxonomy" id="399739"/>
    <lineage>
        <taxon>Bacteria</taxon>
        <taxon>Pseudomonadati</taxon>
        <taxon>Pseudomonadota</taxon>
        <taxon>Gammaproteobacteria</taxon>
        <taxon>Pseudomonadales</taxon>
        <taxon>Pseudomonadaceae</taxon>
        <taxon>Ectopseudomonas</taxon>
    </lineage>
</organism>
<evidence type="ECO:0000259" key="2">
    <source>
        <dbReference type="Pfam" id="PF02657"/>
    </source>
</evidence>
<feature type="domain" description="Fe-S metabolism associated" evidence="2">
    <location>
        <begin position="14"/>
        <end position="133"/>
    </location>
</feature>
<dbReference type="Pfam" id="PF02657">
    <property type="entry name" value="SufE"/>
    <property type="match status" value="1"/>
</dbReference>
<proteinExistence type="inferred from homology"/>
<dbReference type="STRING" id="399739.Pmen_3061"/>
<name>A4XWU9_ECTM1</name>
<sequence length="142" mass="15814">MTNNLPGAAQQALEAFNACPGWEQRARLLMQWGERLQPLSDAERIDEHRVHGCESLVWLVAEKQDGIWHFRAGSEARLLRGLLAVLLARVDGLGSDELARLDLAGWFEQLGLQRQLSPSRSNGLNAVLQRMRELAASCDGSR</sequence>
<dbReference type="PANTHER" id="PTHR43597">
    <property type="entry name" value="SULFUR ACCEPTOR PROTEIN CSDE"/>
    <property type="match status" value="1"/>
</dbReference>
<evidence type="ECO:0000256" key="1">
    <source>
        <dbReference type="ARBA" id="ARBA00010282"/>
    </source>
</evidence>
<dbReference type="OrthoDB" id="9799320at2"/>
<protein>
    <submittedName>
        <fullName evidence="3">Cysteine desulfuration protein SufE</fullName>
    </submittedName>
</protein>